<sequence length="89" mass="9874">MAVIKQLRMKETSLKRNCVIPLLPTSHDDQICQAVDPVRRADLNSIIATNEADITNWLFLPMYARTITKPSPPASLYNSTTTSFGVIGL</sequence>
<organism evidence="1 2">
    <name type="scientific">Zophobas morio</name>
    <dbReference type="NCBI Taxonomy" id="2755281"/>
    <lineage>
        <taxon>Eukaryota</taxon>
        <taxon>Metazoa</taxon>
        <taxon>Ecdysozoa</taxon>
        <taxon>Arthropoda</taxon>
        <taxon>Hexapoda</taxon>
        <taxon>Insecta</taxon>
        <taxon>Pterygota</taxon>
        <taxon>Neoptera</taxon>
        <taxon>Endopterygota</taxon>
        <taxon>Coleoptera</taxon>
        <taxon>Polyphaga</taxon>
        <taxon>Cucujiformia</taxon>
        <taxon>Tenebrionidae</taxon>
        <taxon>Zophobas</taxon>
    </lineage>
</organism>
<evidence type="ECO:0000313" key="1">
    <source>
        <dbReference type="EMBL" id="KAJ3665904.1"/>
    </source>
</evidence>
<proteinExistence type="predicted"/>
<evidence type="ECO:0000313" key="2">
    <source>
        <dbReference type="Proteomes" id="UP001168821"/>
    </source>
</evidence>
<comment type="caution">
    <text evidence="1">The sequence shown here is derived from an EMBL/GenBank/DDBJ whole genome shotgun (WGS) entry which is preliminary data.</text>
</comment>
<protein>
    <submittedName>
        <fullName evidence="1">Uncharacterized protein</fullName>
    </submittedName>
</protein>
<dbReference type="Proteomes" id="UP001168821">
    <property type="component" value="Unassembled WGS sequence"/>
</dbReference>
<accession>A0AA38MSA7</accession>
<dbReference type="EMBL" id="JALNTZ010000001">
    <property type="protein sequence ID" value="KAJ3665904.1"/>
    <property type="molecule type" value="Genomic_DNA"/>
</dbReference>
<reference evidence="1" key="1">
    <citation type="journal article" date="2023" name="G3 (Bethesda)">
        <title>Whole genome assemblies of Zophobas morio and Tenebrio molitor.</title>
        <authorList>
            <person name="Kaur S."/>
            <person name="Stinson S.A."/>
            <person name="diCenzo G.C."/>
        </authorList>
    </citation>
    <scope>NUCLEOTIDE SEQUENCE</scope>
    <source>
        <strain evidence="1">QUZm001</strain>
    </source>
</reference>
<keyword evidence="2" id="KW-1185">Reference proteome</keyword>
<gene>
    <name evidence="1" type="ORF">Zmor_001368</name>
</gene>
<name>A0AA38MSA7_9CUCU</name>
<dbReference type="AlphaFoldDB" id="A0AA38MSA7"/>